<evidence type="ECO:0000313" key="1">
    <source>
        <dbReference type="EMBL" id="MFC7404000.1"/>
    </source>
</evidence>
<accession>A0ABW2Q3D8</accession>
<name>A0ABW2Q3D8_9MICO</name>
<dbReference type="Proteomes" id="UP001596455">
    <property type="component" value="Unassembled WGS sequence"/>
</dbReference>
<sequence>MTEAAATPSARKTELLEKCYAYALTHGLSDLSLRPLASAVGSSPRVLLFLFGSKDGLVRALLERARAEELAAIASLHPSDDGAAGGLEAVVRHIWAWLAAPSHRPLLTLWLEGYSRSLLGEPGPWAGFARSTVEDWLDLLAAHQAPGERGTAEGLARRTAGLAILRGALVDLLATDDVERATAAVDAVLEVTRESGD</sequence>
<organism evidence="1 2">
    <name type="scientific">Georgenia alba</name>
    <dbReference type="NCBI Taxonomy" id="2233858"/>
    <lineage>
        <taxon>Bacteria</taxon>
        <taxon>Bacillati</taxon>
        <taxon>Actinomycetota</taxon>
        <taxon>Actinomycetes</taxon>
        <taxon>Micrococcales</taxon>
        <taxon>Bogoriellaceae</taxon>
        <taxon>Georgenia</taxon>
    </lineage>
</organism>
<comment type="caution">
    <text evidence="1">The sequence shown here is derived from an EMBL/GenBank/DDBJ whole genome shotgun (WGS) entry which is preliminary data.</text>
</comment>
<protein>
    <submittedName>
        <fullName evidence="1">TetR/AcrR family transcriptional regulator</fullName>
    </submittedName>
</protein>
<dbReference type="SUPFAM" id="SSF46689">
    <property type="entry name" value="Homeodomain-like"/>
    <property type="match status" value="1"/>
</dbReference>
<evidence type="ECO:0000313" key="2">
    <source>
        <dbReference type="Proteomes" id="UP001596455"/>
    </source>
</evidence>
<dbReference type="InterPro" id="IPR009057">
    <property type="entry name" value="Homeodomain-like_sf"/>
</dbReference>
<keyword evidence="2" id="KW-1185">Reference proteome</keyword>
<gene>
    <name evidence="1" type="ORF">ACFQQL_02680</name>
</gene>
<reference evidence="2" key="1">
    <citation type="journal article" date="2019" name="Int. J. Syst. Evol. Microbiol.">
        <title>The Global Catalogue of Microorganisms (GCM) 10K type strain sequencing project: providing services to taxonomists for standard genome sequencing and annotation.</title>
        <authorList>
            <consortium name="The Broad Institute Genomics Platform"/>
            <consortium name="The Broad Institute Genome Sequencing Center for Infectious Disease"/>
            <person name="Wu L."/>
            <person name="Ma J."/>
        </authorList>
    </citation>
    <scope>NUCLEOTIDE SEQUENCE [LARGE SCALE GENOMIC DNA]</scope>
    <source>
        <strain evidence="2">JCM 1490</strain>
    </source>
</reference>
<dbReference type="RefSeq" id="WP_382390980.1">
    <property type="nucleotide sequence ID" value="NZ_JBHTCQ010000001.1"/>
</dbReference>
<dbReference type="EMBL" id="JBHTCQ010000001">
    <property type="protein sequence ID" value="MFC7404000.1"/>
    <property type="molecule type" value="Genomic_DNA"/>
</dbReference>
<dbReference type="Gene3D" id="1.10.357.10">
    <property type="entry name" value="Tetracycline Repressor, domain 2"/>
    <property type="match status" value="1"/>
</dbReference>
<proteinExistence type="predicted"/>